<organism evidence="2 3">
    <name type="scientific">Acidiferrimicrobium australe</name>
    <dbReference type="NCBI Taxonomy" id="2664430"/>
    <lineage>
        <taxon>Bacteria</taxon>
        <taxon>Bacillati</taxon>
        <taxon>Actinomycetota</taxon>
        <taxon>Acidimicrobiia</taxon>
        <taxon>Acidimicrobiales</taxon>
        <taxon>Acidimicrobiaceae</taxon>
        <taxon>Acidiferrimicrobium</taxon>
    </lineage>
</organism>
<name>A0ABW9R0H1_9ACTN</name>
<keyword evidence="3" id="KW-1185">Reference proteome</keyword>
<reference evidence="2 3" key="1">
    <citation type="submission" date="2019-11" db="EMBL/GenBank/DDBJ databases">
        <title>Acidiferrimicrobium australis gen. nov., sp. nov., an acidophilic and obligately heterotrophic, member of the Actinobacteria that catalyses dissimilatory oxido- reduction of iron isolated from metal-rich acidic water in Chile.</title>
        <authorList>
            <person name="Gonzalez D."/>
            <person name="Huber K."/>
            <person name="Hedrich S."/>
            <person name="Rojas-Villalobos C."/>
            <person name="Quatrini R."/>
            <person name="Dinamarca M.A."/>
            <person name="Schwarz A."/>
            <person name="Canales C."/>
            <person name="Nancucheo I."/>
        </authorList>
    </citation>
    <scope>NUCLEOTIDE SEQUENCE [LARGE SCALE GENOMIC DNA]</scope>
    <source>
        <strain evidence="2 3">USS-CCA1</strain>
    </source>
</reference>
<dbReference type="InterPro" id="IPR029045">
    <property type="entry name" value="ClpP/crotonase-like_dom_sf"/>
</dbReference>
<sequence length="295" mass="31343">MGRRPEQRHRAGGRLGVLQGVHRDPIGHGADSPRSGRLVRRAGGETELTEQRAVDGLHLEVDGGVVVATIDRGEANLVSMEMCGALTDLLFDPPAGTRVLHLRAAPPVFCLGRDRGATDEDGLRVEAETLVALNRALREGRLLTVAEVGGDAAGYGVGLAALCDLSFTAPSARFWFPEVDAGLAPTVVLAWLPSLVSRTHAFRLTATGARVDGREAARLGLVTAVAERDEDLSALVTAEIGRLLSRSEHAQSEIRSFLRDSAGADAETVDRLAVDRLVANSLFLRRVAGGELADR</sequence>
<dbReference type="Proteomes" id="UP000437736">
    <property type="component" value="Unassembled WGS sequence"/>
</dbReference>
<evidence type="ECO:0000256" key="1">
    <source>
        <dbReference type="ARBA" id="ARBA00005254"/>
    </source>
</evidence>
<dbReference type="PANTHER" id="PTHR42964:SF1">
    <property type="entry name" value="POLYKETIDE BIOSYNTHESIS ENOYL-COA HYDRATASE PKSH-RELATED"/>
    <property type="match status" value="1"/>
</dbReference>
<comment type="similarity">
    <text evidence="1">Belongs to the enoyl-CoA hydratase/isomerase family.</text>
</comment>
<dbReference type="EMBL" id="WJHE01001415">
    <property type="protein sequence ID" value="MST35081.1"/>
    <property type="molecule type" value="Genomic_DNA"/>
</dbReference>
<dbReference type="InterPro" id="IPR001753">
    <property type="entry name" value="Enoyl-CoA_hydra/iso"/>
</dbReference>
<dbReference type="SUPFAM" id="SSF52096">
    <property type="entry name" value="ClpP/crotonase"/>
    <property type="match status" value="1"/>
</dbReference>
<gene>
    <name evidence="2" type="ORF">GHK86_20415</name>
</gene>
<proteinExistence type="inferred from homology"/>
<comment type="caution">
    <text evidence="2">The sequence shown here is derived from an EMBL/GenBank/DDBJ whole genome shotgun (WGS) entry which is preliminary data.</text>
</comment>
<protein>
    <submittedName>
        <fullName evidence="2">Enoyl-CoA hydratase/isomerase family protein</fullName>
    </submittedName>
</protein>
<dbReference type="InterPro" id="IPR051683">
    <property type="entry name" value="Enoyl-CoA_Hydratase/Isomerase"/>
</dbReference>
<dbReference type="Gene3D" id="3.90.226.10">
    <property type="entry name" value="2-enoyl-CoA Hydratase, Chain A, domain 1"/>
    <property type="match status" value="1"/>
</dbReference>
<evidence type="ECO:0000313" key="3">
    <source>
        <dbReference type="Proteomes" id="UP000437736"/>
    </source>
</evidence>
<dbReference type="CDD" id="cd06558">
    <property type="entry name" value="crotonase-like"/>
    <property type="match status" value="1"/>
</dbReference>
<evidence type="ECO:0000313" key="2">
    <source>
        <dbReference type="EMBL" id="MST35081.1"/>
    </source>
</evidence>
<dbReference type="Pfam" id="PF00378">
    <property type="entry name" value="ECH_1"/>
    <property type="match status" value="1"/>
</dbReference>
<dbReference type="PANTHER" id="PTHR42964">
    <property type="entry name" value="ENOYL-COA HYDRATASE"/>
    <property type="match status" value="1"/>
</dbReference>
<accession>A0ABW9R0H1</accession>